<evidence type="ECO:0000313" key="3">
    <source>
        <dbReference type="Proteomes" id="UP001497644"/>
    </source>
</evidence>
<organism evidence="2 3">
    <name type="scientific">Lasius platythorax</name>
    <dbReference type="NCBI Taxonomy" id="488582"/>
    <lineage>
        <taxon>Eukaryota</taxon>
        <taxon>Metazoa</taxon>
        <taxon>Ecdysozoa</taxon>
        <taxon>Arthropoda</taxon>
        <taxon>Hexapoda</taxon>
        <taxon>Insecta</taxon>
        <taxon>Pterygota</taxon>
        <taxon>Neoptera</taxon>
        <taxon>Endopterygota</taxon>
        <taxon>Hymenoptera</taxon>
        <taxon>Apocrita</taxon>
        <taxon>Aculeata</taxon>
        <taxon>Formicoidea</taxon>
        <taxon>Formicidae</taxon>
        <taxon>Formicinae</taxon>
        <taxon>Lasius</taxon>
        <taxon>Lasius</taxon>
    </lineage>
</organism>
<evidence type="ECO:0000256" key="1">
    <source>
        <dbReference type="SAM" id="MobiDB-lite"/>
    </source>
</evidence>
<reference evidence="2" key="1">
    <citation type="submission" date="2024-04" db="EMBL/GenBank/DDBJ databases">
        <authorList>
            <consortium name="Molecular Ecology Group"/>
        </authorList>
    </citation>
    <scope>NUCLEOTIDE SEQUENCE</scope>
</reference>
<comment type="caution">
    <text evidence="2">The sequence shown here is derived from an EMBL/GenBank/DDBJ whole genome shotgun (WGS) entry which is preliminary data.</text>
</comment>
<name>A0AAV2MX48_9HYME</name>
<dbReference type="EMBL" id="CAXIPU020000427">
    <property type="protein sequence ID" value="CAL1671868.1"/>
    <property type="molecule type" value="Genomic_DNA"/>
</dbReference>
<evidence type="ECO:0008006" key="4">
    <source>
        <dbReference type="Google" id="ProtNLM"/>
    </source>
</evidence>
<proteinExistence type="predicted"/>
<accession>A0AAV2MX48</accession>
<feature type="compositionally biased region" description="Basic residues" evidence="1">
    <location>
        <begin position="9"/>
        <end position="20"/>
    </location>
</feature>
<feature type="region of interest" description="Disordered" evidence="1">
    <location>
        <begin position="1"/>
        <end position="27"/>
    </location>
</feature>
<protein>
    <recommendedName>
        <fullName evidence="4">BZIP domain-containing protein</fullName>
    </recommendedName>
</protein>
<evidence type="ECO:0000313" key="2">
    <source>
        <dbReference type="EMBL" id="CAL1671868.1"/>
    </source>
</evidence>
<sequence>MVNPAYRQTIRKKRKHRAGKQTRANRADKRARAIQRASNLIWVNRQAFGTQSYADSTDKFSLTPATSAFTTQSEILIGSPQEISNSKVELNTEIIDNFSIELPILNDSNDLKPNSPEFTTCKEYQKENSEVNQTKILPKDLISQLKSQLSEDKHFSIDQYAQYLDL</sequence>
<dbReference type="Proteomes" id="UP001497644">
    <property type="component" value="Unassembled WGS sequence"/>
</dbReference>
<gene>
    <name evidence="2" type="ORF">LPLAT_LOCUS5286</name>
</gene>
<keyword evidence="3" id="KW-1185">Reference proteome</keyword>
<dbReference type="AlphaFoldDB" id="A0AAV2MX48"/>